<sequence length="113" mass="12349">MDGMEYVSALIVFILGLVVGSFLNVVILRYNTGRGFGGRSKCLSCVRTLSWYELLPLVSFLALRGRCRGCKAKLSVQYFAVELLTAVVFTLTVARLGYLSTPLDPALLLLLGV</sequence>
<keyword evidence="1" id="KW-0472">Membrane</keyword>
<comment type="caution">
    <text evidence="3">The sequence shown here is derived from an EMBL/GenBank/DDBJ whole genome shotgun (WGS) entry which is preliminary data.</text>
</comment>
<dbReference type="GO" id="GO:0006465">
    <property type="term" value="P:signal peptide processing"/>
    <property type="evidence" value="ECO:0007669"/>
    <property type="project" value="TreeGrafter"/>
</dbReference>
<name>A0A2H0RGL2_9BACT</name>
<dbReference type="PANTHER" id="PTHR30487:SF0">
    <property type="entry name" value="PREPILIN LEADER PEPTIDASE_N-METHYLTRANSFERASE-RELATED"/>
    <property type="match status" value="1"/>
</dbReference>
<evidence type="ECO:0000259" key="2">
    <source>
        <dbReference type="Pfam" id="PF06750"/>
    </source>
</evidence>
<organism evidence="3 4">
    <name type="scientific">Candidatus Vogelbacteria bacterium CG10_big_fil_rev_8_21_14_0_10_51_16</name>
    <dbReference type="NCBI Taxonomy" id="1975045"/>
    <lineage>
        <taxon>Bacteria</taxon>
        <taxon>Candidatus Vogeliibacteriota</taxon>
    </lineage>
</organism>
<dbReference type="AlphaFoldDB" id="A0A2H0RGL2"/>
<feature type="domain" description="Prepilin peptidase A24 N-terminal" evidence="2">
    <location>
        <begin position="14"/>
        <end position="95"/>
    </location>
</feature>
<dbReference type="GO" id="GO:0005886">
    <property type="term" value="C:plasma membrane"/>
    <property type="evidence" value="ECO:0007669"/>
    <property type="project" value="TreeGrafter"/>
</dbReference>
<dbReference type="Proteomes" id="UP000228767">
    <property type="component" value="Unassembled WGS sequence"/>
</dbReference>
<evidence type="ECO:0000256" key="1">
    <source>
        <dbReference type="SAM" id="Phobius"/>
    </source>
</evidence>
<feature type="non-terminal residue" evidence="3">
    <location>
        <position position="113"/>
    </location>
</feature>
<dbReference type="InterPro" id="IPR010627">
    <property type="entry name" value="Prepilin_pept_A24_N"/>
</dbReference>
<keyword evidence="1" id="KW-1133">Transmembrane helix</keyword>
<dbReference type="PANTHER" id="PTHR30487">
    <property type="entry name" value="TYPE 4 PREPILIN-LIKE PROTEINS LEADER PEPTIDE-PROCESSING ENZYME"/>
    <property type="match status" value="1"/>
</dbReference>
<evidence type="ECO:0000313" key="3">
    <source>
        <dbReference type="EMBL" id="PIR44935.1"/>
    </source>
</evidence>
<reference evidence="3 4" key="1">
    <citation type="submission" date="2017-09" db="EMBL/GenBank/DDBJ databases">
        <title>Depth-based differentiation of microbial function through sediment-hosted aquifers and enrichment of novel symbionts in the deep terrestrial subsurface.</title>
        <authorList>
            <person name="Probst A.J."/>
            <person name="Ladd B."/>
            <person name="Jarett J.K."/>
            <person name="Geller-Mcgrath D.E."/>
            <person name="Sieber C.M."/>
            <person name="Emerson J.B."/>
            <person name="Anantharaman K."/>
            <person name="Thomas B.C."/>
            <person name="Malmstrom R."/>
            <person name="Stieglmeier M."/>
            <person name="Klingl A."/>
            <person name="Woyke T."/>
            <person name="Ryan C.M."/>
            <person name="Banfield J.F."/>
        </authorList>
    </citation>
    <scope>NUCLEOTIDE SEQUENCE [LARGE SCALE GENOMIC DNA]</scope>
    <source>
        <strain evidence="3">CG10_big_fil_rev_8_21_14_0_10_51_16</strain>
    </source>
</reference>
<dbReference type="EMBL" id="PCYI01000015">
    <property type="protein sequence ID" value="PIR44935.1"/>
    <property type="molecule type" value="Genomic_DNA"/>
</dbReference>
<proteinExistence type="predicted"/>
<protein>
    <submittedName>
        <fullName evidence="3">Prepilin peptidase</fullName>
    </submittedName>
</protein>
<dbReference type="GO" id="GO:0004190">
    <property type="term" value="F:aspartic-type endopeptidase activity"/>
    <property type="evidence" value="ECO:0007669"/>
    <property type="project" value="TreeGrafter"/>
</dbReference>
<dbReference type="Pfam" id="PF06750">
    <property type="entry name" value="A24_N_bact"/>
    <property type="match status" value="1"/>
</dbReference>
<accession>A0A2H0RGL2</accession>
<feature type="transmembrane region" description="Helical" evidence="1">
    <location>
        <begin position="78"/>
        <end position="98"/>
    </location>
</feature>
<feature type="transmembrane region" description="Helical" evidence="1">
    <location>
        <begin position="6"/>
        <end position="30"/>
    </location>
</feature>
<gene>
    <name evidence="3" type="ORF">COV10_02180</name>
</gene>
<keyword evidence="1" id="KW-0812">Transmembrane</keyword>
<dbReference type="InterPro" id="IPR050882">
    <property type="entry name" value="Prepilin_peptidase/N-MTase"/>
</dbReference>
<evidence type="ECO:0000313" key="4">
    <source>
        <dbReference type="Proteomes" id="UP000228767"/>
    </source>
</evidence>